<dbReference type="EMBL" id="KL250558">
    <property type="protein sequence ID" value="KGB33618.1"/>
    <property type="molecule type" value="Genomic_DNA"/>
</dbReference>
<sequence length="1962" mass="217709">MLYNAKKQQLSDVVAGDLQAELLYQLSNLNREEYIDVIEENTLENDNNNNNDINGYNEVLDMECKQKRSSVKDVTLTNDSNLVEQPVSLSNYRVLEFDQDIKDVDEISYHDEHLSMEEEELVPDGKKSVNSTDLGPGERPILPDIRRCRILSESINLTNSIHNINPNKTSKLIHGNSEISPQSIALSKTSFENNSASDICTDDENIQLRQKLLDEELDMIDKRINRLRLSSACDLHENQSHSAKLSRKDLKESTQINDNITPRNMYIVEGCVYGDNGVSGRENSSNLPIDLLNTKPNTGETPSLSLISQPTTTVALDVLSSESTEVAQKISTSMASNNQSSYNTESTVVKYCISKPITGVLAERARDLIRIQKAKLLNLEKYKSTVELSQSSHTSNQSSVDMDSEIFTNSPATNMEISENEDVSCFSPDDSKQIMDYCSITKIGKHSSSWRTNDDKQSFEFSLQKNESSIPSTETPVIFNKSIQPPKSQHDDAYDKSHSSEIVIFDDAAQDVSKTPDHESCFETVSCIKNLNKMNYESYKHPHELNTIQISNKKNQKLEIKVPFQSSPSDPPIKISSQSTHLVDLPAMNNLSTVQSPSSSLSSSSSSTLSPQSSMNSPSSIGSKQTIPPLSSSDKPQSLESYATSDTLKAELKALLTSSLINSIISHNSSVTTDTNDLKKLFSSQSYLLSSLSGIYRNAKTQTTEISSETELPYPTTSISSISFLNPSQLSSSPKNAQLKKLSDNRSNDQQSNENSTERPLCDGHTDNQSINSNYSNKLTVNSDLIKTIKQRILNKYINANKEWLVTLSGLNNGKLLQTHSSSSSHSKSSVEFHCLSEVTDPKEIDWSETRSDSSSLRSKQISISKSPETHENFSSSQTISPLSMIYSTRFKPLPRLEEATSEESIHTVQVTSDFNNLSNTPSSWTDSRKSSEFGNLSVYSTINSSTTYMPDNFVKNEITNSSIQNVLNNEVYSHHLSEENDTIKQLLDNIPNTPVESNNNDIVPCLGSKLSSTSLSEKSDNGTLNVQEFGLKIVSCAIPVDDQRNNVITSETPVIINAISSDNIPVENLSESVFVESMDGCEKYQRQTETVHCSSDNNLKTFMQTNETSLTDSLRSFERHEVRCNLLSNSGTFTAGGFKNQFLDTLSNNVDAKNVSSPTDTLNNKKTTEKPTITHSKCLISKHTIKDFMNNQRDRINSNRVVIKTSNTRKLDSFVCNSSKQRTTCSGIVQSMATNGQRSIKSKPSNVNNPSSTTQIIRKSSLKSANVTNLFVNNKQLPSIPVCTSNSTRLSSKQIKTSESYNCTKLNPFNQAKVLRMELIQWQQKRLKCYQESRNNEMAISTNNVIPKTNTNCISIDVDNNIPLISDDNVDNIINLKSIPGSIQIKNDQQLLENNKSSPSRDNADQTSVDLAMVNEDQPVVFCLPGIGTSHPPLAVCSGDLSIIEPLSEMNVPDDPTTPVIGHPNNVNFPLTSAIPPPDVSIHVSKSDSHSVKKISTISCTPVSSSKSYERNDTVLFNYDRHQQAHANRQRVKEFDRVSFFSQQCKSFIDIQPFQFNSTSFPFRVTKRKAEQYSKKNEMITKQCTLPSKANKPAEWIACNKVVVRDQVRWQSITPFKPFVYHPKTLKPIVYAYPTLPAKSNSSAHLSCSPTMKVDKEAQTDNNHTIIFNIEDIIRAQRNLASTNQNSPHLSSDGTDDSKESLQKALELQQKINADLKNLLVSAMSGNLNVAQQLIDLISSNAYLCGQSEGLAHQKSVLQEAANTAEIVADVWQTKCIASRAVAGEAAKRATMSVHQAHLARHALAHLLGERAQIRRYLSQAIPLLSDYCNKHDIKLNKPNNQTCSTLSLTSLCFDLALAISPNTSIQPIQCSSDTVGEELAQYVLTRVNNKNILKYDRMFPTTSTAFGASTTALSTIPPLEITETDDLLLKTLELFQSTGKRKHNPELFSCSKCVGDVLVI</sequence>
<dbReference type="GO" id="GO:0043001">
    <property type="term" value="P:Golgi to plasma membrane protein transport"/>
    <property type="evidence" value="ECO:0007669"/>
    <property type="project" value="InterPro"/>
</dbReference>
<feature type="compositionally biased region" description="Polar residues" evidence="1">
    <location>
        <begin position="621"/>
        <end position="639"/>
    </location>
</feature>
<feature type="region of interest" description="Disordered" evidence="1">
    <location>
        <begin position="591"/>
        <end position="639"/>
    </location>
</feature>
<feature type="region of interest" description="Disordered" evidence="1">
    <location>
        <begin position="116"/>
        <end position="138"/>
    </location>
</feature>
<accession>A0A095BX49</accession>
<feature type="region of interest" description="Disordered" evidence="1">
    <location>
        <begin position="858"/>
        <end position="877"/>
    </location>
</feature>
<name>A0A095BX49_SCHHA</name>
<evidence type="ECO:0000256" key="1">
    <source>
        <dbReference type="SAM" id="MobiDB-lite"/>
    </source>
</evidence>
<feature type="compositionally biased region" description="Low complexity" evidence="1">
    <location>
        <begin position="591"/>
        <end position="620"/>
    </location>
</feature>
<protein>
    <submittedName>
        <fullName evidence="2">Uncharacterized protein</fullName>
    </submittedName>
</protein>
<dbReference type="GO" id="GO:0000139">
    <property type="term" value="C:Golgi membrane"/>
    <property type="evidence" value="ECO:0007669"/>
    <property type="project" value="TreeGrafter"/>
</dbReference>
<gene>
    <name evidence="2" type="ORF">MS3_01792</name>
</gene>
<dbReference type="InterPro" id="IPR027095">
    <property type="entry name" value="Golgin-45"/>
</dbReference>
<reference evidence="2" key="1">
    <citation type="journal article" date="2012" name="Nat. Genet.">
        <title>Whole-genome sequence of Schistosoma haematobium.</title>
        <authorList>
            <person name="Young N.D."/>
            <person name="Jex A.R."/>
            <person name="Li B."/>
            <person name="Liu S."/>
            <person name="Yang L."/>
            <person name="Xiong Z."/>
            <person name="Li Y."/>
            <person name="Cantacessi C."/>
            <person name="Hall R.S."/>
            <person name="Xu X."/>
            <person name="Chen F."/>
            <person name="Wu X."/>
            <person name="Zerlotini A."/>
            <person name="Oliveira G."/>
            <person name="Hofmann A."/>
            <person name="Zhang G."/>
            <person name="Fang X."/>
            <person name="Kang Y."/>
            <person name="Campbell B.E."/>
            <person name="Loukas A."/>
            <person name="Ranganathan S."/>
            <person name="Rollinson D."/>
            <person name="Rinaldi G."/>
            <person name="Brindley P.J."/>
            <person name="Yang H."/>
            <person name="Wang J."/>
            <person name="Wang J."/>
            <person name="Gasser R.B."/>
        </authorList>
    </citation>
    <scope>NUCLEOTIDE SEQUENCE [LARGE SCALE GENOMIC DNA]</scope>
</reference>
<dbReference type="STRING" id="6185.A0A095BX49"/>
<proteinExistence type="predicted"/>
<organism evidence="2">
    <name type="scientific">Schistosoma haematobium</name>
    <name type="common">Blood fluke</name>
    <dbReference type="NCBI Taxonomy" id="6185"/>
    <lineage>
        <taxon>Eukaryota</taxon>
        <taxon>Metazoa</taxon>
        <taxon>Spiralia</taxon>
        <taxon>Lophotrochozoa</taxon>
        <taxon>Platyhelminthes</taxon>
        <taxon>Trematoda</taxon>
        <taxon>Digenea</taxon>
        <taxon>Strigeidida</taxon>
        <taxon>Schistosomatoidea</taxon>
        <taxon>Schistosomatidae</taxon>
        <taxon>Schistosoma</taxon>
    </lineage>
</organism>
<dbReference type="GO" id="GO:0007030">
    <property type="term" value="P:Golgi organization"/>
    <property type="evidence" value="ECO:0007669"/>
    <property type="project" value="InterPro"/>
</dbReference>
<feature type="compositionally biased region" description="Low complexity" evidence="1">
    <location>
        <begin position="858"/>
        <end position="867"/>
    </location>
</feature>
<feature type="compositionally biased region" description="Basic and acidic residues" evidence="1">
    <location>
        <begin position="756"/>
        <end position="766"/>
    </location>
</feature>
<feature type="compositionally biased region" description="Polar residues" evidence="1">
    <location>
        <begin position="725"/>
        <end position="736"/>
    </location>
</feature>
<dbReference type="PANTHER" id="PTHR13066">
    <property type="entry name" value="BASIC LEUCINE ZIPPER NUCLEAR FACTOR 1 BLZF1 PROTEIN"/>
    <property type="match status" value="1"/>
</dbReference>
<feature type="region of interest" description="Disordered" evidence="1">
    <location>
        <begin position="725"/>
        <end position="775"/>
    </location>
</feature>
<dbReference type="PANTHER" id="PTHR13066:SF2">
    <property type="entry name" value="GOLGIN-45"/>
    <property type="match status" value="1"/>
</dbReference>
<evidence type="ECO:0000313" key="2">
    <source>
        <dbReference type="EMBL" id="KGB33618.1"/>
    </source>
</evidence>